<dbReference type="EMBL" id="JNGW01000124">
    <property type="protein sequence ID" value="KDR51062.1"/>
    <property type="molecule type" value="Genomic_DNA"/>
</dbReference>
<sequence>MDIGLSANRVQQASYLMPSSYERSGKFGIREIRYVSYPYAVGGDIAIRFFI</sequence>
<evidence type="ECO:0000313" key="2">
    <source>
        <dbReference type="Proteomes" id="UP000027442"/>
    </source>
</evidence>
<name>A0A069QEF1_HOYLO</name>
<accession>A0A069QEF1</accession>
<protein>
    <submittedName>
        <fullName evidence="1">Uncharacterized protein</fullName>
    </submittedName>
</protein>
<dbReference type="HOGENOM" id="CLU_3102220_0_0_10"/>
<organism evidence="1 2">
    <name type="scientific">Hoylesella loescheii DSM 19665 = JCM 12249 = ATCC 15930</name>
    <dbReference type="NCBI Taxonomy" id="1122985"/>
    <lineage>
        <taxon>Bacteria</taxon>
        <taxon>Pseudomonadati</taxon>
        <taxon>Bacteroidota</taxon>
        <taxon>Bacteroidia</taxon>
        <taxon>Bacteroidales</taxon>
        <taxon>Prevotellaceae</taxon>
        <taxon>Hoylesella</taxon>
    </lineage>
</organism>
<comment type="caution">
    <text evidence="1">The sequence shown here is derived from an EMBL/GenBank/DDBJ whole genome shotgun (WGS) entry which is preliminary data.</text>
</comment>
<keyword evidence="2" id="KW-1185">Reference proteome</keyword>
<reference evidence="1 2" key="1">
    <citation type="submission" date="2013-08" db="EMBL/GenBank/DDBJ databases">
        <authorList>
            <person name="Weinstock G."/>
            <person name="Sodergren E."/>
            <person name="Wylie T."/>
            <person name="Fulton L."/>
            <person name="Fulton R."/>
            <person name="Fronick C."/>
            <person name="O'Laughlin M."/>
            <person name="Godfrey J."/>
            <person name="Miner T."/>
            <person name="Herter B."/>
            <person name="Appelbaum E."/>
            <person name="Cordes M."/>
            <person name="Lek S."/>
            <person name="Wollam A."/>
            <person name="Pepin K.H."/>
            <person name="Palsikar V.B."/>
            <person name="Mitreva M."/>
            <person name="Wilson R.K."/>
        </authorList>
    </citation>
    <scope>NUCLEOTIDE SEQUENCE [LARGE SCALE GENOMIC DNA]</scope>
    <source>
        <strain evidence="1 2">ATCC 15930</strain>
    </source>
</reference>
<dbReference type="PATRIC" id="fig|1122985.7.peg.2991"/>
<gene>
    <name evidence="1" type="ORF">HMPREF1991_02895</name>
</gene>
<dbReference type="AlphaFoldDB" id="A0A069QEF1"/>
<dbReference type="Proteomes" id="UP000027442">
    <property type="component" value="Unassembled WGS sequence"/>
</dbReference>
<proteinExistence type="predicted"/>
<evidence type="ECO:0000313" key="1">
    <source>
        <dbReference type="EMBL" id="KDR51062.1"/>
    </source>
</evidence>